<dbReference type="InterPro" id="IPR013656">
    <property type="entry name" value="PAS_4"/>
</dbReference>
<accession>A0ABN2B773</accession>
<dbReference type="PANTHER" id="PTHR24422:SF10">
    <property type="entry name" value="CHEMOTAXIS PROTEIN METHYLTRANSFERASE 2"/>
    <property type="match status" value="1"/>
</dbReference>
<dbReference type="EC" id="2.1.1.80" evidence="2"/>
<comment type="catalytic activity">
    <reaction evidence="1">
        <text>L-glutamyl-[protein] + S-adenosyl-L-methionine = [protein]-L-glutamate 5-O-methyl ester + S-adenosyl-L-homocysteine</text>
        <dbReference type="Rhea" id="RHEA:24452"/>
        <dbReference type="Rhea" id="RHEA-COMP:10208"/>
        <dbReference type="Rhea" id="RHEA-COMP:10311"/>
        <dbReference type="ChEBI" id="CHEBI:29973"/>
        <dbReference type="ChEBI" id="CHEBI:57856"/>
        <dbReference type="ChEBI" id="CHEBI:59789"/>
        <dbReference type="ChEBI" id="CHEBI:82795"/>
        <dbReference type="EC" id="2.1.1.80"/>
    </reaction>
</comment>
<dbReference type="SUPFAM" id="SSF47757">
    <property type="entry name" value="Chemotaxis receptor methyltransferase CheR, N-terminal domain"/>
    <property type="match status" value="1"/>
</dbReference>
<comment type="caution">
    <text evidence="9">The sequence shown here is derived from an EMBL/GenBank/DDBJ whole genome shotgun (WGS) entry which is preliminary data.</text>
</comment>
<dbReference type="SUPFAM" id="SSF53335">
    <property type="entry name" value="S-adenosyl-L-methionine-dependent methyltransferases"/>
    <property type="match status" value="1"/>
</dbReference>
<dbReference type="PANTHER" id="PTHR24422">
    <property type="entry name" value="CHEMOTAXIS PROTEIN METHYLTRANSFERASE"/>
    <property type="match status" value="1"/>
</dbReference>
<dbReference type="Pfam" id="PF00989">
    <property type="entry name" value="PAS"/>
    <property type="match status" value="1"/>
</dbReference>
<feature type="domain" description="PAS" evidence="7">
    <location>
        <begin position="495"/>
        <end position="543"/>
    </location>
</feature>
<gene>
    <name evidence="9" type="ORF">GCM10009741_40950</name>
</gene>
<dbReference type="CDD" id="cd02440">
    <property type="entry name" value="AdoMet_MTases"/>
    <property type="match status" value="1"/>
</dbReference>
<sequence>MTNQPAGPDDGIEDLLAYLRESRGFDFGGYKRSSLLRRIEHRMSQVGIASHQAYLDLLQVDPQEFTALFNTILINVTSFFRDTEAWDKLRTEVIPALLAERSPGDPLRIWSTGCSTGQEPYSLAMLLADELGIDDYLKRVKIYATDVDDEALAQARQAAYGENDLTGVPAEQRAAYFEQRGDRFVFHPDLRRTVIFGRNDLVQDAPISRVDLLLCRNTLMYFNSETQQRVLTRFHFALVPRGVLFLGRAEMLLGRSRLFEPVDLKQRIFRRLAHRAAPIGRNGSEPAESGGLAERLHEQAFAASPIAQLVVGADDNLALLSDQAATLFGLSRRDLGRPIRELEVSYQPLSLRSHLDQVLAERKPIRVSEVEYNRPGGVVHWFEVHLNPVADGNDLLGVSVVFHDVSATRALRLEVDRVNRQLETTNAELQSTNEELETTNEELQSTVEELETTNEELQSTNEELETMNEELQSTNDELQIINEAVRERSTELNEVNDFLEAVMTAFTAGVIVVDTDLLVLAWNAAAQELWGVRRDEAEGRHLLNLDVGLPSEVLRPLLRSALETPGAPPEARIDAVNRRGRSITVRLLCSALLRPDGGQRGVLLVMETVD</sequence>
<evidence type="ECO:0000313" key="10">
    <source>
        <dbReference type="Proteomes" id="UP001500363"/>
    </source>
</evidence>
<dbReference type="Gene3D" id="1.10.287.620">
    <property type="entry name" value="Helix Hairpins"/>
    <property type="match status" value="1"/>
</dbReference>
<dbReference type="SUPFAM" id="SSF55785">
    <property type="entry name" value="PYP-like sensor domain (PAS domain)"/>
    <property type="match status" value="2"/>
</dbReference>
<protein>
    <recommendedName>
        <fullName evidence="2">protein-glutamate O-methyltransferase</fullName>
        <ecNumber evidence="2">2.1.1.80</ecNumber>
    </recommendedName>
</protein>
<dbReference type="Pfam" id="PF08448">
    <property type="entry name" value="PAS_4"/>
    <property type="match status" value="1"/>
</dbReference>
<dbReference type="Gene3D" id="3.30.450.20">
    <property type="entry name" value="PAS domain"/>
    <property type="match status" value="2"/>
</dbReference>
<dbReference type="Proteomes" id="UP001500363">
    <property type="component" value="Unassembled WGS sequence"/>
</dbReference>
<keyword evidence="5" id="KW-0949">S-adenosyl-L-methionine</keyword>
<dbReference type="Pfam" id="PF01739">
    <property type="entry name" value="CheR"/>
    <property type="match status" value="1"/>
</dbReference>
<evidence type="ECO:0000256" key="5">
    <source>
        <dbReference type="ARBA" id="ARBA00022691"/>
    </source>
</evidence>
<dbReference type="SMART" id="SM00091">
    <property type="entry name" value="PAS"/>
    <property type="match status" value="2"/>
</dbReference>
<dbReference type="PRINTS" id="PR00996">
    <property type="entry name" value="CHERMTFRASE"/>
</dbReference>
<dbReference type="Gene3D" id="1.10.155.10">
    <property type="entry name" value="Chemotaxis receptor methyltransferase CheR, N-terminal domain"/>
    <property type="match status" value="1"/>
</dbReference>
<evidence type="ECO:0000256" key="3">
    <source>
        <dbReference type="ARBA" id="ARBA00022603"/>
    </source>
</evidence>
<dbReference type="InterPro" id="IPR035965">
    <property type="entry name" value="PAS-like_dom_sf"/>
</dbReference>
<reference evidence="9 10" key="1">
    <citation type="journal article" date="2019" name="Int. J. Syst. Evol. Microbiol.">
        <title>The Global Catalogue of Microorganisms (GCM) 10K type strain sequencing project: providing services to taxonomists for standard genome sequencing and annotation.</title>
        <authorList>
            <consortium name="The Broad Institute Genomics Platform"/>
            <consortium name="The Broad Institute Genome Sequencing Center for Infectious Disease"/>
            <person name="Wu L."/>
            <person name="Ma J."/>
        </authorList>
    </citation>
    <scope>NUCLEOTIDE SEQUENCE [LARGE SCALE GENOMIC DNA]</scope>
    <source>
        <strain evidence="9 10">JCM 14303</strain>
    </source>
</reference>
<evidence type="ECO:0000256" key="6">
    <source>
        <dbReference type="SAM" id="Coils"/>
    </source>
</evidence>
<dbReference type="SMART" id="SM00138">
    <property type="entry name" value="MeTrc"/>
    <property type="match status" value="1"/>
</dbReference>
<proteinExistence type="predicted"/>
<keyword evidence="10" id="KW-1185">Reference proteome</keyword>
<organism evidence="9 10">
    <name type="scientific">Kribbella lupini</name>
    <dbReference type="NCBI Taxonomy" id="291602"/>
    <lineage>
        <taxon>Bacteria</taxon>
        <taxon>Bacillati</taxon>
        <taxon>Actinomycetota</taxon>
        <taxon>Actinomycetes</taxon>
        <taxon>Propionibacteriales</taxon>
        <taxon>Kribbellaceae</taxon>
        <taxon>Kribbella</taxon>
    </lineage>
</organism>
<evidence type="ECO:0000259" key="7">
    <source>
        <dbReference type="PROSITE" id="PS50112"/>
    </source>
</evidence>
<keyword evidence="6" id="KW-0175">Coiled coil</keyword>
<evidence type="ECO:0000256" key="1">
    <source>
        <dbReference type="ARBA" id="ARBA00001541"/>
    </source>
</evidence>
<keyword evidence="3" id="KW-0489">Methyltransferase</keyword>
<dbReference type="EMBL" id="BAAANC010000002">
    <property type="protein sequence ID" value="GAA1534377.1"/>
    <property type="molecule type" value="Genomic_DNA"/>
</dbReference>
<dbReference type="Gene3D" id="3.40.50.150">
    <property type="entry name" value="Vaccinia Virus protein VP39"/>
    <property type="match status" value="1"/>
</dbReference>
<dbReference type="InterPro" id="IPR000780">
    <property type="entry name" value="CheR_MeTrfase"/>
</dbReference>
<dbReference type="InterPro" id="IPR013767">
    <property type="entry name" value="PAS_fold"/>
</dbReference>
<dbReference type="PROSITE" id="PS50123">
    <property type="entry name" value="CHER"/>
    <property type="match status" value="1"/>
</dbReference>
<dbReference type="InterPro" id="IPR022641">
    <property type="entry name" value="CheR_N"/>
</dbReference>
<dbReference type="NCBIfam" id="TIGR00229">
    <property type="entry name" value="sensory_box"/>
    <property type="match status" value="2"/>
</dbReference>
<dbReference type="InterPro" id="IPR050903">
    <property type="entry name" value="Bact_Chemotaxis_MeTrfase"/>
</dbReference>
<feature type="coiled-coil region" evidence="6">
    <location>
        <begin position="408"/>
        <end position="488"/>
    </location>
</feature>
<evidence type="ECO:0000313" key="9">
    <source>
        <dbReference type="EMBL" id="GAA1534377.1"/>
    </source>
</evidence>
<feature type="domain" description="CheR-type methyltransferase" evidence="8">
    <location>
        <begin position="1"/>
        <end position="260"/>
    </location>
</feature>
<dbReference type="InterPro" id="IPR000014">
    <property type="entry name" value="PAS"/>
</dbReference>
<evidence type="ECO:0000259" key="8">
    <source>
        <dbReference type="PROSITE" id="PS50123"/>
    </source>
</evidence>
<dbReference type="InterPro" id="IPR029063">
    <property type="entry name" value="SAM-dependent_MTases_sf"/>
</dbReference>
<name>A0ABN2B773_9ACTN</name>
<dbReference type="RefSeq" id="WP_344176264.1">
    <property type="nucleotide sequence ID" value="NZ_BAAANC010000002.1"/>
</dbReference>
<dbReference type="Pfam" id="PF03705">
    <property type="entry name" value="CheR_N"/>
    <property type="match status" value="1"/>
</dbReference>
<keyword evidence="4" id="KW-0808">Transferase</keyword>
<dbReference type="CDD" id="cd00130">
    <property type="entry name" value="PAS"/>
    <property type="match status" value="2"/>
</dbReference>
<evidence type="ECO:0000256" key="4">
    <source>
        <dbReference type="ARBA" id="ARBA00022679"/>
    </source>
</evidence>
<dbReference type="InterPro" id="IPR022642">
    <property type="entry name" value="CheR_C"/>
</dbReference>
<evidence type="ECO:0000256" key="2">
    <source>
        <dbReference type="ARBA" id="ARBA00012534"/>
    </source>
</evidence>
<dbReference type="PROSITE" id="PS50112">
    <property type="entry name" value="PAS"/>
    <property type="match status" value="1"/>
</dbReference>
<dbReference type="InterPro" id="IPR036804">
    <property type="entry name" value="CheR_N_sf"/>
</dbReference>